<sequence>MDGADQFCDALYVLPFESAFLVLFQFLNPAWLWAAASVAVPIAIHLWNKKPPRTVLVGSIRWLQPSESKKLSSLRLSEPWLLLLRCLLLVLLALLLAEPRWKHHVPAVPEKHAYLHPALFQPRYLPQIAATVDSLALKGWQIHRLQPGFPKLPLNEETSLQNFQTDSLSADSTNAWAMLRVLNRSLPADARAWIFTTDLLRHHRGEFPALRSGLTWIPVSAPQTNTWLQEAYYTTAGQLLLRFGKSDGQEVTFLERKVAKPVSGQTITVPHAPAVQFTSHATSDSLTLMDAAQNTIGLSKQPLQVLVRYGKSRQADVRYVRAALQTALDYQGAAYQLLVSSEDQALPDSAPDWVFWLSDEPLAPFLARFPEKRLKTLQDAPGGVPVQKTESWAQVPGSAQPVSLHQRTSAPQTLAVDVLWKDGFGQPLLTQEIKDQQTHYRFYSRFHPTWNALPNNGHFPELLLRLLFPQETSWRTQFDTRTLQQDLERPRPFTGPIPENSPKTEELLDIEPWLVALMAVLLTLERWLATRRTRISA</sequence>
<protein>
    <submittedName>
        <fullName evidence="3">BatA domain-containing protein</fullName>
    </submittedName>
</protein>
<keyword evidence="1" id="KW-1133">Transmembrane helix</keyword>
<comment type="caution">
    <text evidence="3">The sequence shown here is derived from an EMBL/GenBank/DDBJ whole genome shotgun (WGS) entry which is preliminary data.</text>
</comment>
<dbReference type="EMBL" id="JACOAF010000030">
    <property type="protein sequence ID" value="MBC3540594.1"/>
    <property type="molecule type" value="Genomic_DNA"/>
</dbReference>
<keyword evidence="4" id="KW-1185">Reference proteome</keyword>
<dbReference type="RefSeq" id="WP_186638577.1">
    <property type="nucleotide sequence ID" value="NZ_JACOAF010000030.1"/>
</dbReference>
<proteinExistence type="predicted"/>
<dbReference type="Pfam" id="PF07584">
    <property type="entry name" value="BatA"/>
    <property type="match status" value="1"/>
</dbReference>
<dbReference type="NCBIfam" id="TIGR02226">
    <property type="entry name" value="two_anch"/>
    <property type="match status" value="1"/>
</dbReference>
<accession>A0ABR6VUL7</accession>
<name>A0ABR6VUL7_9BACT</name>
<evidence type="ECO:0000259" key="2">
    <source>
        <dbReference type="Pfam" id="PF07584"/>
    </source>
</evidence>
<evidence type="ECO:0000313" key="3">
    <source>
        <dbReference type="EMBL" id="MBC3540594.1"/>
    </source>
</evidence>
<reference evidence="3 4" key="1">
    <citation type="journal article" date="2019" name="Int. J. Syst. Evol. Microbiol.">
        <title>Rufibacter sediminis sp. nov., isolated from freshwater lake sediment.</title>
        <authorList>
            <person name="Qu J.H."/>
            <person name="Zhang L.J."/>
            <person name="Fu Y.H."/>
            <person name="Li H.F."/>
        </authorList>
    </citation>
    <scope>NUCLEOTIDE SEQUENCE [LARGE SCALE GENOMIC DNA]</scope>
    <source>
        <strain evidence="3 4">H-1</strain>
    </source>
</reference>
<dbReference type="Proteomes" id="UP000659698">
    <property type="component" value="Unassembled WGS sequence"/>
</dbReference>
<dbReference type="PANTHER" id="PTHR37464">
    <property type="entry name" value="BLL2463 PROTEIN"/>
    <property type="match status" value="1"/>
</dbReference>
<feature type="transmembrane region" description="Helical" evidence="1">
    <location>
        <begin position="30"/>
        <end position="47"/>
    </location>
</feature>
<feature type="transmembrane region" description="Helical" evidence="1">
    <location>
        <begin position="79"/>
        <end position="97"/>
    </location>
</feature>
<dbReference type="InterPro" id="IPR024163">
    <property type="entry name" value="Aerotolerance_reg_N"/>
</dbReference>
<keyword evidence="1" id="KW-0812">Transmembrane</keyword>
<keyword evidence="1" id="KW-0472">Membrane</keyword>
<evidence type="ECO:0000313" key="4">
    <source>
        <dbReference type="Proteomes" id="UP000659698"/>
    </source>
</evidence>
<evidence type="ECO:0000256" key="1">
    <source>
        <dbReference type="SAM" id="Phobius"/>
    </source>
</evidence>
<dbReference type="PANTHER" id="PTHR37464:SF1">
    <property type="entry name" value="BLL2463 PROTEIN"/>
    <property type="match status" value="1"/>
</dbReference>
<feature type="domain" description="Aerotolerance regulator N-terminal" evidence="2">
    <location>
        <begin position="25"/>
        <end position="99"/>
    </location>
</feature>
<organism evidence="3 4">
    <name type="scientific">Rufibacter sediminis</name>
    <dbReference type="NCBI Taxonomy" id="2762756"/>
    <lineage>
        <taxon>Bacteria</taxon>
        <taxon>Pseudomonadati</taxon>
        <taxon>Bacteroidota</taxon>
        <taxon>Cytophagia</taxon>
        <taxon>Cytophagales</taxon>
        <taxon>Hymenobacteraceae</taxon>
        <taxon>Rufibacter</taxon>
    </lineage>
</organism>
<dbReference type="InterPro" id="IPR011933">
    <property type="entry name" value="Double_TM_dom"/>
</dbReference>
<gene>
    <name evidence="3" type="ORF">H7U12_12950</name>
</gene>